<dbReference type="KEGG" id="acy:Anacy_4567"/>
<protein>
    <submittedName>
        <fullName evidence="1">Uncharacterized protein</fullName>
    </submittedName>
</protein>
<dbReference type="OrthoDB" id="571871at2"/>
<dbReference type="AlphaFoldDB" id="K9ZNL5"/>
<sequence>MKCIHQISPNSLIQELFGAEKHQYQLRIYLPYPQIQIVVFSKMKAKKGSLTIQEVENLANLVVKEFGLNPNFVVWIEHDFSQCENLSAAAFSLITFDWYRRQAANPRWRTIHENWYLYWLENGNLEYVTV</sequence>
<evidence type="ECO:0000313" key="2">
    <source>
        <dbReference type="Proteomes" id="UP000010474"/>
    </source>
</evidence>
<dbReference type="STRING" id="272123.Anacy_4567"/>
<proteinExistence type="predicted"/>
<reference evidence="2" key="1">
    <citation type="journal article" date="2013" name="Proc. Natl. Acad. Sci. U.S.A.">
        <title>Improving the coverage of the cyanobacterial phylum using diversity-driven genome sequencing.</title>
        <authorList>
            <person name="Shih P.M."/>
            <person name="Wu D."/>
            <person name="Latifi A."/>
            <person name="Axen S.D."/>
            <person name="Fewer D.P."/>
            <person name="Talla E."/>
            <person name="Calteau A."/>
            <person name="Cai F."/>
            <person name="Tandeau de Marsac N."/>
            <person name="Rippka R."/>
            <person name="Herdman M."/>
            <person name="Sivonen K."/>
            <person name="Coursin T."/>
            <person name="Laurent T."/>
            <person name="Goodwin L."/>
            <person name="Nolan M."/>
            <person name="Davenport K.W."/>
            <person name="Han C.S."/>
            <person name="Rubin E.M."/>
            <person name="Eisen J.A."/>
            <person name="Woyke T."/>
            <person name="Gugger M."/>
            <person name="Kerfeld C.A."/>
        </authorList>
    </citation>
    <scope>NUCLEOTIDE SEQUENCE [LARGE SCALE GENOMIC DNA]</scope>
    <source>
        <strain evidence="2">ATCC 27899 / PCC 7122</strain>
    </source>
</reference>
<keyword evidence="2" id="KW-1185">Reference proteome</keyword>
<dbReference type="Proteomes" id="UP000010474">
    <property type="component" value="Chromosome"/>
</dbReference>
<evidence type="ECO:0000313" key="1">
    <source>
        <dbReference type="EMBL" id="AFZ59920.1"/>
    </source>
</evidence>
<dbReference type="PATRIC" id="fig|272123.3.peg.4972"/>
<dbReference type="HOGENOM" id="CLU_1933621_0_0_3"/>
<dbReference type="EMBL" id="CP003659">
    <property type="protein sequence ID" value="AFZ59920.1"/>
    <property type="molecule type" value="Genomic_DNA"/>
</dbReference>
<organism evidence="1 2">
    <name type="scientific">Anabaena cylindrica (strain ATCC 27899 / PCC 7122)</name>
    <dbReference type="NCBI Taxonomy" id="272123"/>
    <lineage>
        <taxon>Bacteria</taxon>
        <taxon>Bacillati</taxon>
        <taxon>Cyanobacteriota</taxon>
        <taxon>Cyanophyceae</taxon>
        <taxon>Nostocales</taxon>
        <taxon>Nostocaceae</taxon>
        <taxon>Anabaena</taxon>
    </lineage>
</organism>
<name>K9ZNL5_ANACC</name>
<accession>K9ZNL5</accession>
<gene>
    <name evidence="1" type="ordered locus">Anacy_4567</name>
</gene>